<accession>A0A8X6XHD6</accession>
<evidence type="ECO:0000313" key="2">
    <source>
        <dbReference type="EMBL" id="GFY53873.1"/>
    </source>
</evidence>
<dbReference type="EMBL" id="BMAV01009531">
    <property type="protein sequence ID" value="GFY53873.1"/>
    <property type="molecule type" value="Genomic_DNA"/>
</dbReference>
<reference evidence="2" key="1">
    <citation type="submission" date="2020-08" db="EMBL/GenBank/DDBJ databases">
        <title>Multicomponent nature underlies the extraordinary mechanical properties of spider dragline silk.</title>
        <authorList>
            <person name="Kono N."/>
            <person name="Nakamura H."/>
            <person name="Mori M."/>
            <person name="Yoshida Y."/>
            <person name="Ohtoshi R."/>
            <person name="Malay A.D."/>
            <person name="Moran D.A.P."/>
            <person name="Tomita M."/>
            <person name="Numata K."/>
            <person name="Arakawa K."/>
        </authorList>
    </citation>
    <scope>NUCLEOTIDE SEQUENCE</scope>
</reference>
<evidence type="ECO:0000313" key="3">
    <source>
        <dbReference type="Proteomes" id="UP000886998"/>
    </source>
</evidence>
<feature type="region of interest" description="Disordered" evidence="1">
    <location>
        <begin position="165"/>
        <end position="192"/>
    </location>
</feature>
<keyword evidence="3" id="KW-1185">Reference proteome</keyword>
<proteinExistence type="predicted"/>
<protein>
    <submittedName>
        <fullName evidence="2">Uncharacterized protein</fullName>
    </submittedName>
</protein>
<name>A0A8X6XHD6_9ARAC</name>
<gene>
    <name evidence="2" type="primary">NCL1_30259</name>
    <name evidence="2" type="ORF">TNIN_19271</name>
</gene>
<evidence type="ECO:0000256" key="1">
    <source>
        <dbReference type="SAM" id="MobiDB-lite"/>
    </source>
</evidence>
<feature type="region of interest" description="Disordered" evidence="1">
    <location>
        <begin position="85"/>
        <end position="115"/>
    </location>
</feature>
<dbReference type="AlphaFoldDB" id="A0A8X6XHD6"/>
<dbReference type="Proteomes" id="UP000886998">
    <property type="component" value="Unassembled WGS sequence"/>
</dbReference>
<organism evidence="2 3">
    <name type="scientific">Trichonephila inaurata madagascariensis</name>
    <dbReference type="NCBI Taxonomy" id="2747483"/>
    <lineage>
        <taxon>Eukaryota</taxon>
        <taxon>Metazoa</taxon>
        <taxon>Ecdysozoa</taxon>
        <taxon>Arthropoda</taxon>
        <taxon>Chelicerata</taxon>
        <taxon>Arachnida</taxon>
        <taxon>Araneae</taxon>
        <taxon>Araneomorphae</taxon>
        <taxon>Entelegynae</taxon>
        <taxon>Araneoidea</taxon>
        <taxon>Nephilidae</taxon>
        <taxon>Trichonephila</taxon>
        <taxon>Trichonephila inaurata</taxon>
    </lineage>
</organism>
<comment type="caution">
    <text evidence="2">The sequence shown here is derived from an EMBL/GenBank/DDBJ whole genome shotgun (WGS) entry which is preliminary data.</text>
</comment>
<sequence length="259" mass="29039">MPVLREAGTSLDIGSEKCATPEMFTGEQELVKYIHDDTITCLQPAERKIECEPIHVVSKPVVSPIHLDREKYFLEDQTIELLEPDLEQNGLSRPEIGNEIPSRRQRRKEAENSTRLENVDDQFRLRECVVENGEDFVPSFTGEGTDNGNLVKLIAWEVMEAEPRSEESAPLIRETENGASDEASDQEGASMQLIPVRHKISTELYVDRVGPLPIIPGNKYILSDRCMSPGYYESVPMISINQSDIASTPLCGSFIADFL</sequence>